<comment type="caution">
    <text evidence="3">The sequence shown here is derived from an EMBL/GenBank/DDBJ whole genome shotgun (WGS) entry which is preliminary data.</text>
</comment>
<feature type="domain" description="Fungal-type protein kinase" evidence="2">
    <location>
        <begin position="51"/>
        <end position="400"/>
    </location>
</feature>
<dbReference type="PANTHER" id="PTHR38248">
    <property type="entry name" value="FUNK1 6"/>
    <property type="match status" value="1"/>
</dbReference>
<sequence>MDRFPRSTSRDAVWKWLSYFQDYHLSDSPGVFFTTASTSDLTGGEARRQLDVFTKRRGIENTEKHNWRDVRIIGELKQSKWELKKILLQLARYLRDAFTAQPTRRFIQGFFLHNTTMELWVFDRSGPCSSGEFNMHEEPEKFIQATTGYALMDDEGLGLDIFIEMHNEGRFITINTDVTGKEKRMQLDKAPFVKQRAVVCRGTTCFRSSDQLNVVKFSWTSDKRPPEADHLRLAREKGVEGITKLIGHQRITRIGELRSGLTSPSPHPFRGGTVSASTSFSQTQQSQSFGLIPNLSISKTSSKQKRAEDERGSQKRSRSNCQKSKLSQQDGVVQDPSEPAVSLYESDSDDYSNRIFGCLAIAPAGRALSEFTQSPDPRMSVLSAIKELLTALRDAIREHFTQGHLGEQYHYHEPRGKRWLRRNANRPGPRESAWQRAQRCTTSNRHHGIHGY</sequence>
<feature type="region of interest" description="Disordered" evidence="1">
    <location>
        <begin position="256"/>
        <end position="346"/>
    </location>
</feature>
<dbReference type="EMBL" id="JBEFKJ010000004">
    <property type="protein sequence ID" value="KAL2046433.1"/>
    <property type="molecule type" value="Genomic_DNA"/>
</dbReference>
<proteinExistence type="predicted"/>
<dbReference type="PANTHER" id="PTHR38248:SF2">
    <property type="entry name" value="FUNK1 11"/>
    <property type="match status" value="1"/>
</dbReference>
<reference evidence="3 4" key="1">
    <citation type="submission" date="2024-09" db="EMBL/GenBank/DDBJ databases">
        <title>Rethinking Asexuality: The Enigmatic Case of Functional Sexual Genes in Lepraria (Stereocaulaceae).</title>
        <authorList>
            <person name="Doellman M."/>
            <person name="Sun Y."/>
            <person name="Barcenas-Pena A."/>
            <person name="Lumbsch H.T."/>
            <person name="Grewe F."/>
        </authorList>
    </citation>
    <scope>NUCLEOTIDE SEQUENCE [LARGE SCALE GENOMIC DNA]</scope>
    <source>
        <strain evidence="3 4">Mercado 3170</strain>
    </source>
</reference>
<gene>
    <name evidence="3" type="ORF">N7G274_001880</name>
</gene>
<accession>A0ABR4ASJ3</accession>
<name>A0ABR4ASJ3_9LECA</name>
<evidence type="ECO:0000256" key="1">
    <source>
        <dbReference type="SAM" id="MobiDB-lite"/>
    </source>
</evidence>
<evidence type="ECO:0000313" key="3">
    <source>
        <dbReference type="EMBL" id="KAL2046433.1"/>
    </source>
</evidence>
<organism evidence="3 4">
    <name type="scientific">Stereocaulon virgatum</name>
    <dbReference type="NCBI Taxonomy" id="373712"/>
    <lineage>
        <taxon>Eukaryota</taxon>
        <taxon>Fungi</taxon>
        <taxon>Dikarya</taxon>
        <taxon>Ascomycota</taxon>
        <taxon>Pezizomycotina</taxon>
        <taxon>Lecanoromycetes</taxon>
        <taxon>OSLEUM clade</taxon>
        <taxon>Lecanoromycetidae</taxon>
        <taxon>Lecanorales</taxon>
        <taxon>Lecanorineae</taxon>
        <taxon>Stereocaulaceae</taxon>
        <taxon>Stereocaulon</taxon>
    </lineage>
</organism>
<feature type="compositionally biased region" description="Low complexity" evidence="1">
    <location>
        <begin position="277"/>
        <end position="289"/>
    </location>
</feature>
<feature type="region of interest" description="Disordered" evidence="1">
    <location>
        <begin position="422"/>
        <end position="452"/>
    </location>
</feature>
<evidence type="ECO:0000259" key="2">
    <source>
        <dbReference type="Pfam" id="PF17667"/>
    </source>
</evidence>
<keyword evidence="4" id="KW-1185">Reference proteome</keyword>
<evidence type="ECO:0000313" key="4">
    <source>
        <dbReference type="Proteomes" id="UP001590950"/>
    </source>
</evidence>
<dbReference type="Proteomes" id="UP001590950">
    <property type="component" value="Unassembled WGS sequence"/>
</dbReference>
<dbReference type="InterPro" id="IPR040976">
    <property type="entry name" value="Pkinase_fungal"/>
</dbReference>
<dbReference type="Pfam" id="PF17667">
    <property type="entry name" value="Pkinase_fungal"/>
    <property type="match status" value="1"/>
</dbReference>
<protein>
    <recommendedName>
        <fullName evidence="2">Fungal-type protein kinase domain-containing protein</fullName>
    </recommendedName>
</protein>
<feature type="compositionally biased region" description="Polar residues" evidence="1">
    <location>
        <begin position="319"/>
        <end position="331"/>
    </location>
</feature>